<dbReference type="InterPro" id="IPR006179">
    <property type="entry name" value="5_nucleotidase/apyrase"/>
</dbReference>
<accession>A0ABQ4BDX4</accession>
<dbReference type="PROSITE" id="PS51841">
    <property type="entry name" value="LTD"/>
    <property type="match status" value="1"/>
</dbReference>
<dbReference type="SUPFAM" id="SSF56219">
    <property type="entry name" value="DNase I-like"/>
    <property type="match status" value="1"/>
</dbReference>
<dbReference type="Gene3D" id="3.60.10.10">
    <property type="entry name" value="Endonuclease/exonuclease/phosphatase"/>
    <property type="match status" value="1"/>
</dbReference>
<feature type="domain" description="LTD" evidence="4">
    <location>
        <begin position="45"/>
        <end position="162"/>
    </location>
</feature>
<feature type="domain" description="PKD" evidence="3">
    <location>
        <begin position="1365"/>
        <end position="1407"/>
    </location>
</feature>
<dbReference type="PANTHER" id="PTHR42834">
    <property type="entry name" value="ENDONUCLEASE/EXONUCLEASE/PHOSPHATASE FAMILY PROTEIN (AFU_ORTHOLOGUE AFUA_3G09210)"/>
    <property type="match status" value="1"/>
</dbReference>
<proteinExistence type="predicted"/>
<evidence type="ECO:0000259" key="4">
    <source>
        <dbReference type="PROSITE" id="PS51841"/>
    </source>
</evidence>
<dbReference type="InterPro" id="IPR047971">
    <property type="entry name" value="ExeM-like"/>
</dbReference>
<dbReference type="InterPro" id="IPR005135">
    <property type="entry name" value="Endo/exonuclease/phosphatase"/>
</dbReference>
<gene>
    <name evidence="5" type="ORF">Apa02nite_049950</name>
</gene>
<protein>
    <submittedName>
        <fullName evidence="5">Multifunctional nuclease/2',3'-cyclic-nucleotide 2'-phosphodiesterase/5'-nucleotidase/3'-nucleotidase</fullName>
    </submittedName>
</protein>
<dbReference type="SUPFAM" id="SSF55816">
    <property type="entry name" value="5'-nucleotidase (syn. UDP-sugar hydrolase), C-terminal domain"/>
    <property type="match status" value="1"/>
</dbReference>
<dbReference type="PROSITE" id="PS50093">
    <property type="entry name" value="PKD"/>
    <property type="match status" value="2"/>
</dbReference>
<dbReference type="InterPro" id="IPR035986">
    <property type="entry name" value="PKD_dom_sf"/>
</dbReference>
<dbReference type="Pfam" id="PF03372">
    <property type="entry name" value="Exo_endo_phos"/>
    <property type="match status" value="1"/>
</dbReference>
<reference evidence="5 6" key="1">
    <citation type="submission" date="2021-01" db="EMBL/GenBank/DDBJ databases">
        <title>Whole genome shotgun sequence of Actinoplanes palleronii NBRC 14916.</title>
        <authorList>
            <person name="Komaki H."/>
            <person name="Tamura T."/>
        </authorList>
    </citation>
    <scope>NUCLEOTIDE SEQUENCE [LARGE SCALE GENOMIC DNA]</scope>
    <source>
        <strain evidence="5 6">NBRC 14916</strain>
    </source>
</reference>
<evidence type="ECO:0000313" key="6">
    <source>
        <dbReference type="Proteomes" id="UP000624709"/>
    </source>
</evidence>
<dbReference type="EMBL" id="BOMS01000075">
    <property type="protein sequence ID" value="GIE68887.1"/>
    <property type="molecule type" value="Genomic_DNA"/>
</dbReference>
<comment type="caution">
    <text evidence="5">The sequence shown here is derived from an EMBL/GenBank/DDBJ whole genome shotgun (WGS) entry which is preliminary data.</text>
</comment>
<keyword evidence="1 2" id="KW-0732">Signal</keyword>
<evidence type="ECO:0000256" key="1">
    <source>
        <dbReference type="ARBA" id="ARBA00022729"/>
    </source>
</evidence>
<dbReference type="InterPro" id="IPR029052">
    <property type="entry name" value="Metallo-depent_PP-like"/>
</dbReference>
<dbReference type="CDD" id="cd00146">
    <property type="entry name" value="PKD"/>
    <property type="match status" value="2"/>
</dbReference>
<dbReference type="Proteomes" id="UP000624709">
    <property type="component" value="Unassembled WGS sequence"/>
</dbReference>
<dbReference type="InterPro" id="IPR022409">
    <property type="entry name" value="PKD/Chitinase_dom"/>
</dbReference>
<dbReference type="Pfam" id="PF00149">
    <property type="entry name" value="Metallophos"/>
    <property type="match status" value="1"/>
</dbReference>
<sequence>MRPYTRSVNPGARANQTARSPHALRALGAAALATALGLGFSGPAFAAEAQIPFISEIHYDNVGADSGEAIEIQAPAGTDLSGWQIVLYNGGGNPVGASYSTTTLSGLVPASGVVVTTYPTDGLQNGSPDAIALVKPDGTLAEFLSYEGVVTASNGPALGQTSTDIGVAESTATPVGYSLQKIDGAWKTEAASSFGTLNGGGGTTPDPEPTVGCDTAVTNTIAEVQGTGAASPLAGTKVTVEGVVTAVHTTGGFNGFYIQTAGSGGDRKVAEGTASDAVLVYGTVANLPTVNIGDQVRVTGSVTEFSGLTEITLAAKADTQICATGVTVPTAVSLSLPASDAVRESAEGMLVAPAGKYTVSDTYYLNTYGEAVLAAGDAVAKVPTDVAKPGSDAAKALKAANRDARILLDDGKTANLSTAKIAPPYISKDEPIRTGDKVASFGPVVLDYAYGDWLLEPTTPVSAETPAANRTTFTAANPRTTAPVAVGGDLKVASFNVLNYFVHFGGEARGATDAAAAAKQQAKIVSAISAMNADVVALMEIENSVKFEANDPQLALKTLVGALNDVDGAGTWDYVRSPAELPSAAEQDVITTAIIYKPAKATPKGASRSLSDETVWSNAREPIAQTFHAGSIDFTVVANHLKSKSASVAPAGDNVDSGDGQGPYNGDRKRQAASLVNFVKGVEKDSGTDNVILLGDFNSYTQEDPMQVLYEAGYTDVHTTKAPGKSSYVFGGESGSLDHALTTAALTDRVTGVDIWNINSVESYAFQYDGYAPFYGADPYRASDHDPVVVGIDTDPIDLQLLNINDFHGRLEQPSTNVGGAAYVAGLVDKLRAQNPYTIFSSAGDNIGASTFISSIDADNPTLDALNAAGLSVSAVGNHEFDKGLADLTGRVEDRANFPYLGANVYKDGARVLDAYTVKTVAGIRVGYVGVVTSQTGSLVSPDGIKGVEFHDPIAEANTVAAQLSDGDESNGEADVLVLLAHEGAATENITSAATLQADPVFGDFTKVSAEYEAILSGHTHQPYAFEVPVPGTTKTRPVIQAEDYGVRVGQATLTIDPATKQVTASTAKLIDVLANAGTPDTTADDITPNAAVAKIVAAAKANSTVLGAKQLGTITTDIKRAYNGTAEDRGAESVMGNFIADVQLDQTSEARRGGAQIAFMNPGGLRSDLLVGEDGVITYSEAYAVQPFANDMVTQTLTGAQIKQVLEEQWQPSTASRPILHLGVSKGFTYQYDATQPAGSRIIASTVKLNGVVLDPAGQYRVSSNSFLASGGDNFFTLGKGTAKVTTGDNDLTMLVNYFAKYTPITADTTFRSSVYVPAPSDTTAPTGTYQANATTIWPGQTVTLTQTSLTDDSAVAEVTQVVNWGDGSTPETLTGKSAAHKYAKAGTFSITVTLTDKAGNTATVSGGTVTAAAQAGKYSLSAGSIWATQSVTLRVSGVNGTSVKITWGDGTTGSASANTPVTHTYTKAGTYSVKVTPVNAAGAGSTVTAGTLKVVKDVFVPKVTLTVPHSSNKATSWKTVTGKVSDTGLGVSSVRVKLVEQRSGKWYYYSHGKWTKASSKSAALSKGELLTAKVSGGSWSLKVSGVAKGTLRISYLATDKAGNKSAAKVYTVKITK</sequence>
<dbReference type="Pfam" id="PF00801">
    <property type="entry name" value="PKD"/>
    <property type="match status" value="2"/>
</dbReference>
<dbReference type="SUPFAM" id="SSF56300">
    <property type="entry name" value="Metallo-dependent phosphatases"/>
    <property type="match status" value="1"/>
</dbReference>
<dbReference type="SUPFAM" id="SSF49299">
    <property type="entry name" value="PKD domain"/>
    <property type="match status" value="2"/>
</dbReference>
<dbReference type="InterPro" id="IPR036691">
    <property type="entry name" value="Endo/exonu/phosph_ase_sf"/>
</dbReference>
<feature type="chain" id="PRO_5045197731" evidence="2">
    <location>
        <begin position="47"/>
        <end position="1618"/>
    </location>
</feature>
<dbReference type="SMART" id="SM00089">
    <property type="entry name" value="PKD"/>
    <property type="match status" value="2"/>
</dbReference>
<dbReference type="Gene3D" id="3.60.21.10">
    <property type="match status" value="1"/>
</dbReference>
<keyword evidence="6" id="KW-1185">Reference proteome</keyword>
<evidence type="ECO:0000256" key="2">
    <source>
        <dbReference type="SAM" id="SignalP"/>
    </source>
</evidence>
<feature type="signal peptide" evidence="2">
    <location>
        <begin position="1"/>
        <end position="46"/>
    </location>
</feature>
<dbReference type="CDD" id="cd10283">
    <property type="entry name" value="MnuA_DNase1-like"/>
    <property type="match status" value="1"/>
</dbReference>
<feature type="domain" description="PKD" evidence="3">
    <location>
        <begin position="1438"/>
        <end position="1491"/>
    </location>
</feature>
<dbReference type="PRINTS" id="PR01607">
    <property type="entry name" value="APYRASEFAMLY"/>
</dbReference>
<dbReference type="PANTHER" id="PTHR42834:SF1">
    <property type="entry name" value="ENDONUCLEASE_EXONUCLEASE_PHOSPHATASE FAMILY PROTEIN (AFU_ORTHOLOGUE AFUA_3G09210)"/>
    <property type="match status" value="1"/>
</dbReference>
<name>A0ABQ4BDX4_9ACTN</name>
<dbReference type="Gene3D" id="3.90.780.10">
    <property type="entry name" value="5'-Nucleotidase, C-terminal domain"/>
    <property type="match status" value="1"/>
</dbReference>
<evidence type="ECO:0000259" key="3">
    <source>
        <dbReference type="PROSITE" id="PS50093"/>
    </source>
</evidence>
<dbReference type="Gene3D" id="2.60.40.10">
    <property type="entry name" value="Immunoglobulins"/>
    <property type="match status" value="3"/>
</dbReference>
<dbReference type="Pfam" id="PF02872">
    <property type="entry name" value="5_nucleotid_C"/>
    <property type="match status" value="1"/>
</dbReference>
<dbReference type="CDD" id="cd04486">
    <property type="entry name" value="YhcR_OBF_like"/>
    <property type="match status" value="1"/>
</dbReference>
<dbReference type="InterPro" id="IPR001322">
    <property type="entry name" value="Lamin_tail_dom"/>
</dbReference>
<dbReference type="InterPro" id="IPR008334">
    <property type="entry name" value="5'-Nucleotdase_C"/>
</dbReference>
<dbReference type="InterPro" id="IPR000601">
    <property type="entry name" value="PKD_dom"/>
</dbReference>
<dbReference type="InterPro" id="IPR036907">
    <property type="entry name" value="5'-Nucleotdase_C_sf"/>
</dbReference>
<evidence type="ECO:0000313" key="5">
    <source>
        <dbReference type="EMBL" id="GIE68887.1"/>
    </source>
</evidence>
<organism evidence="5 6">
    <name type="scientific">Actinoplanes palleronii</name>
    <dbReference type="NCBI Taxonomy" id="113570"/>
    <lineage>
        <taxon>Bacteria</taxon>
        <taxon>Bacillati</taxon>
        <taxon>Actinomycetota</taxon>
        <taxon>Actinomycetes</taxon>
        <taxon>Micromonosporales</taxon>
        <taxon>Micromonosporaceae</taxon>
        <taxon>Actinoplanes</taxon>
    </lineage>
</organism>
<dbReference type="NCBIfam" id="NF033681">
    <property type="entry name" value="ExeM_NucH_DNase"/>
    <property type="match status" value="1"/>
</dbReference>
<dbReference type="InterPro" id="IPR013783">
    <property type="entry name" value="Ig-like_fold"/>
</dbReference>
<dbReference type="InterPro" id="IPR004843">
    <property type="entry name" value="Calcineurin-like_PHP"/>
</dbReference>